<evidence type="ECO:0000313" key="2">
    <source>
        <dbReference type="EMBL" id="KAA8666518.1"/>
    </source>
</evidence>
<name>A0A5M9N8F8_9VIBR</name>
<organism evidence="2 3">
    <name type="scientific">Vibrio gigantis</name>
    <dbReference type="NCBI Taxonomy" id="296199"/>
    <lineage>
        <taxon>Bacteria</taxon>
        <taxon>Pseudomonadati</taxon>
        <taxon>Pseudomonadota</taxon>
        <taxon>Gammaproteobacteria</taxon>
        <taxon>Vibrionales</taxon>
        <taxon>Vibrionaceae</taxon>
        <taxon>Vibrio</taxon>
    </lineage>
</organism>
<comment type="caution">
    <text evidence="2">The sequence shown here is derived from an EMBL/GenBank/DDBJ whole genome shotgun (WGS) entry which is preliminary data.</text>
</comment>
<reference evidence="2 3" key="1">
    <citation type="submission" date="2019-09" db="EMBL/GenBank/DDBJ databases">
        <title>Draft genome sequence of various Type strains from the CCUG.</title>
        <authorList>
            <person name="Pineiro-Iglesias B."/>
            <person name="Tunovic T."/>
            <person name="Unosson C."/>
            <person name="Inganas E."/>
            <person name="Ohlen M."/>
            <person name="Cardew S."/>
            <person name="Jensie-Markopoulos S."/>
            <person name="Salva-Serra F."/>
            <person name="Jaen-Luchoro D."/>
            <person name="Karlsson R."/>
            <person name="Svensson-Stadler L."/>
            <person name="Chun J."/>
            <person name="Moore E."/>
        </authorList>
    </citation>
    <scope>NUCLEOTIDE SEQUENCE [LARGE SCALE GENOMIC DNA]</scope>
    <source>
        <strain evidence="2 3">CCUG 56969T</strain>
    </source>
</reference>
<proteinExistence type="predicted"/>
<keyword evidence="3" id="KW-1185">Reference proteome</keyword>
<gene>
    <name evidence="2" type="ORF">F4W18_22745</name>
</gene>
<dbReference type="InterPro" id="IPR031571">
    <property type="entry name" value="RcpC_dom"/>
</dbReference>
<dbReference type="RefSeq" id="WP_086712387.1">
    <property type="nucleotide sequence ID" value="NZ_AP025492.1"/>
</dbReference>
<dbReference type="OrthoDB" id="6400671at2"/>
<accession>A0A5M9N8F8</accession>
<evidence type="ECO:0000313" key="3">
    <source>
        <dbReference type="Proteomes" id="UP000322521"/>
    </source>
</evidence>
<dbReference type="EMBL" id="VXJS01000018">
    <property type="protein sequence ID" value="KAA8666518.1"/>
    <property type="molecule type" value="Genomic_DNA"/>
</dbReference>
<dbReference type="Pfam" id="PF16976">
    <property type="entry name" value="RcpC"/>
    <property type="match status" value="1"/>
</dbReference>
<evidence type="ECO:0000259" key="1">
    <source>
        <dbReference type="Pfam" id="PF16976"/>
    </source>
</evidence>
<sequence length="262" mass="28854">MNSKIILGLAVVAISIGLYGVTQTPSTKEIPTQSVNQVELKILAWQLKRDVVQGDKLVRRDFEAVYLTRQQAGSHGLTEDTRFNWQQSLFAKQALQQGGIVTPELLTSPGQTDYLNTVIEPGFVPFNVTVPGEDVVGGTISVGDLVDISVLSAPKQNLANDKRVDDIQHLTMTPLLAQVPVLDMVSRQRSVSTLSSEKVTEVTLVLQVTNRQVAQLTIAKRIAEIEVHKSIGKEFSDDLEADSSDVISLSGQRDEIREYRFK</sequence>
<dbReference type="Proteomes" id="UP000322521">
    <property type="component" value="Unassembled WGS sequence"/>
</dbReference>
<protein>
    <submittedName>
        <fullName evidence="2">Flp pilus assembly protein CpaB</fullName>
    </submittedName>
</protein>
<dbReference type="AlphaFoldDB" id="A0A5M9N8F8"/>
<feature type="domain" description="Flp pilus assembly protein RcpC/CpaB" evidence="1">
    <location>
        <begin position="114"/>
        <end position="226"/>
    </location>
</feature>